<proteinExistence type="inferred from homology"/>
<protein>
    <recommendedName>
        <fullName evidence="2">non-specific serine/threonine protein kinase</fullName>
        <ecNumber evidence="2">2.7.11.1</ecNumber>
    </recommendedName>
</protein>
<evidence type="ECO:0000256" key="5">
    <source>
        <dbReference type="ARBA" id="ARBA00022679"/>
    </source>
</evidence>
<evidence type="ECO:0000259" key="11">
    <source>
        <dbReference type="Pfam" id="PF00069"/>
    </source>
</evidence>
<dbReference type="GO" id="GO:0005524">
    <property type="term" value="F:ATP binding"/>
    <property type="evidence" value="ECO:0007669"/>
    <property type="project" value="UniProtKB-KW"/>
</dbReference>
<evidence type="ECO:0000256" key="3">
    <source>
        <dbReference type="ARBA" id="ARBA00022527"/>
    </source>
</evidence>
<evidence type="ECO:0000256" key="4">
    <source>
        <dbReference type="ARBA" id="ARBA00022553"/>
    </source>
</evidence>
<dbReference type="InterPro" id="IPR050205">
    <property type="entry name" value="CDPK_Ser/Thr_kinases"/>
</dbReference>
<dbReference type="EMBL" id="NCKU01002468">
    <property type="protein sequence ID" value="RWS09524.1"/>
    <property type="molecule type" value="Genomic_DNA"/>
</dbReference>
<dbReference type="SUPFAM" id="SSF56112">
    <property type="entry name" value="Protein kinase-like (PK-like)"/>
    <property type="match status" value="1"/>
</dbReference>
<dbReference type="InterPro" id="IPR027442">
    <property type="entry name" value="MAPKAPK_C"/>
</dbReference>
<dbReference type="AlphaFoldDB" id="A0A443R2L8"/>
<comment type="catalytic activity">
    <reaction evidence="9">
        <text>L-threonyl-[protein] + ATP = O-phospho-L-threonyl-[protein] + ADP + H(+)</text>
        <dbReference type="Rhea" id="RHEA:46608"/>
        <dbReference type="Rhea" id="RHEA-COMP:11060"/>
        <dbReference type="Rhea" id="RHEA-COMP:11605"/>
        <dbReference type="ChEBI" id="CHEBI:15378"/>
        <dbReference type="ChEBI" id="CHEBI:30013"/>
        <dbReference type="ChEBI" id="CHEBI:30616"/>
        <dbReference type="ChEBI" id="CHEBI:61977"/>
        <dbReference type="ChEBI" id="CHEBI:456216"/>
        <dbReference type="EC" id="2.7.11.1"/>
    </reaction>
</comment>
<dbReference type="PANTHER" id="PTHR24349">
    <property type="entry name" value="SERINE/THREONINE-PROTEIN KINASE"/>
    <property type="match status" value="1"/>
</dbReference>
<evidence type="ECO:0000256" key="6">
    <source>
        <dbReference type="ARBA" id="ARBA00022741"/>
    </source>
</evidence>
<evidence type="ECO:0000256" key="10">
    <source>
        <dbReference type="ARBA" id="ARBA00048679"/>
    </source>
</evidence>
<evidence type="ECO:0000256" key="2">
    <source>
        <dbReference type="ARBA" id="ARBA00012513"/>
    </source>
</evidence>
<reference evidence="12 13" key="1">
    <citation type="journal article" date="2018" name="Gigascience">
        <title>Genomes of trombidid mites reveal novel predicted allergens and laterally-transferred genes associated with secondary metabolism.</title>
        <authorList>
            <person name="Dong X."/>
            <person name="Chaisiri K."/>
            <person name="Xia D."/>
            <person name="Armstrong S.D."/>
            <person name="Fang Y."/>
            <person name="Donnelly M.J."/>
            <person name="Kadowaki T."/>
            <person name="McGarry J.W."/>
            <person name="Darby A.C."/>
            <person name="Makepeace B.L."/>
        </authorList>
    </citation>
    <scope>NUCLEOTIDE SEQUENCE [LARGE SCALE GENOMIC DNA]</scope>
    <source>
        <strain evidence="12">UoL-WK</strain>
    </source>
</reference>
<evidence type="ECO:0000313" key="13">
    <source>
        <dbReference type="Proteomes" id="UP000285301"/>
    </source>
</evidence>
<keyword evidence="13" id="KW-1185">Reference proteome</keyword>
<keyword evidence="6" id="KW-0547">Nucleotide-binding</keyword>
<keyword evidence="4" id="KW-0597">Phosphoprotein</keyword>
<feature type="domain" description="Protein kinase" evidence="11">
    <location>
        <begin position="6"/>
        <end position="51"/>
    </location>
</feature>
<sequence>MKKRIRAGEYDFPDAEWRNVSKEAKELIRGLLKTDPSERLTIEQVMKHKWIARHTEVPQTPLHSIRVLKEDIDQWPEVQDEMTVALASMRVDYDSNFRLKNIEKIKNRLLEKRKRVKQ</sequence>
<dbReference type="Pfam" id="PF00069">
    <property type="entry name" value="Pkinase"/>
    <property type="match status" value="1"/>
</dbReference>
<comment type="catalytic activity">
    <reaction evidence="10">
        <text>L-seryl-[protein] + ATP = O-phospho-L-seryl-[protein] + ADP + H(+)</text>
        <dbReference type="Rhea" id="RHEA:17989"/>
        <dbReference type="Rhea" id="RHEA-COMP:9863"/>
        <dbReference type="Rhea" id="RHEA-COMP:11604"/>
        <dbReference type="ChEBI" id="CHEBI:15378"/>
        <dbReference type="ChEBI" id="CHEBI:29999"/>
        <dbReference type="ChEBI" id="CHEBI:30616"/>
        <dbReference type="ChEBI" id="CHEBI:83421"/>
        <dbReference type="ChEBI" id="CHEBI:456216"/>
        <dbReference type="EC" id="2.7.11.1"/>
    </reaction>
</comment>
<gene>
    <name evidence="12" type="ORF">B4U79_13305</name>
</gene>
<dbReference type="GO" id="GO:0004674">
    <property type="term" value="F:protein serine/threonine kinase activity"/>
    <property type="evidence" value="ECO:0007669"/>
    <property type="project" value="UniProtKB-KW"/>
</dbReference>
<name>A0A443R2L8_9ACAR</name>
<comment type="caution">
    <text evidence="12">The sequence shown here is derived from an EMBL/GenBank/DDBJ whole genome shotgun (WGS) entry which is preliminary data.</text>
</comment>
<evidence type="ECO:0000256" key="8">
    <source>
        <dbReference type="ARBA" id="ARBA00022840"/>
    </source>
</evidence>
<dbReference type="STRING" id="1965070.A0A443R2L8"/>
<comment type="similarity">
    <text evidence="1">Belongs to the protein kinase superfamily. CAMK Ser/Thr protein kinase family.</text>
</comment>
<keyword evidence="3" id="KW-0723">Serine/threonine-protein kinase</keyword>
<evidence type="ECO:0000256" key="1">
    <source>
        <dbReference type="ARBA" id="ARBA00006692"/>
    </source>
</evidence>
<dbReference type="InterPro" id="IPR000719">
    <property type="entry name" value="Prot_kinase_dom"/>
</dbReference>
<organism evidence="12 13">
    <name type="scientific">Dinothrombium tinctorium</name>
    <dbReference type="NCBI Taxonomy" id="1965070"/>
    <lineage>
        <taxon>Eukaryota</taxon>
        <taxon>Metazoa</taxon>
        <taxon>Ecdysozoa</taxon>
        <taxon>Arthropoda</taxon>
        <taxon>Chelicerata</taxon>
        <taxon>Arachnida</taxon>
        <taxon>Acari</taxon>
        <taxon>Acariformes</taxon>
        <taxon>Trombidiformes</taxon>
        <taxon>Prostigmata</taxon>
        <taxon>Anystina</taxon>
        <taxon>Parasitengona</taxon>
        <taxon>Trombidioidea</taxon>
        <taxon>Trombidiidae</taxon>
        <taxon>Dinothrombium</taxon>
    </lineage>
</organism>
<evidence type="ECO:0000256" key="9">
    <source>
        <dbReference type="ARBA" id="ARBA00047899"/>
    </source>
</evidence>
<dbReference type="Gene3D" id="1.10.510.10">
    <property type="entry name" value="Transferase(Phosphotransferase) domain 1"/>
    <property type="match status" value="1"/>
</dbReference>
<accession>A0A443R2L8</accession>
<evidence type="ECO:0000256" key="7">
    <source>
        <dbReference type="ARBA" id="ARBA00022777"/>
    </source>
</evidence>
<dbReference type="EC" id="2.7.11.1" evidence="2"/>
<dbReference type="InterPro" id="IPR011009">
    <property type="entry name" value="Kinase-like_dom_sf"/>
</dbReference>
<keyword evidence="8" id="KW-0067">ATP-binding</keyword>
<evidence type="ECO:0000313" key="12">
    <source>
        <dbReference type="EMBL" id="RWS09524.1"/>
    </source>
</evidence>
<dbReference type="Gene3D" id="4.10.1170.10">
    <property type="entry name" value="MAP kinase activated protein kinase 2"/>
    <property type="match status" value="1"/>
</dbReference>
<dbReference type="OrthoDB" id="40902at2759"/>
<keyword evidence="7 12" id="KW-0418">Kinase</keyword>
<dbReference type="FunFam" id="4.10.1170.10:FF:000001">
    <property type="entry name" value="MAP kinase-activated protein kinase 3"/>
    <property type="match status" value="1"/>
</dbReference>
<dbReference type="Proteomes" id="UP000285301">
    <property type="component" value="Unassembled WGS sequence"/>
</dbReference>
<keyword evidence="5" id="KW-0808">Transferase</keyword>